<evidence type="ECO:0000256" key="1">
    <source>
        <dbReference type="ARBA" id="ARBA00004651"/>
    </source>
</evidence>
<dbReference type="GO" id="GO:0006883">
    <property type="term" value="P:intracellular sodium ion homeostasis"/>
    <property type="evidence" value="ECO:0007669"/>
    <property type="project" value="TreeGrafter"/>
</dbReference>
<dbReference type="Gene3D" id="3.40.50.1000">
    <property type="entry name" value="HAD superfamily/HAD-like"/>
    <property type="match status" value="1"/>
</dbReference>
<keyword evidence="9 11" id="KW-0472">Membrane</keyword>
<dbReference type="InterPro" id="IPR059000">
    <property type="entry name" value="ATPase_P-type_domA"/>
</dbReference>
<evidence type="ECO:0000256" key="10">
    <source>
        <dbReference type="ARBA" id="ARBA00038148"/>
    </source>
</evidence>
<dbReference type="Gene3D" id="1.20.1110.10">
    <property type="entry name" value="Calcium-transporting ATPase, transmembrane domain"/>
    <property type="match status" value="2"/>
</dbReference>
<keyword evidence="3 11" id="KW-0812">Transmembrane</keyword>
<evidence type="ECO:0000256" key="8">
    <source>
        <dbReference type="ARBA" id="ARBA00023065"/>
    </source>
</evidence>
<dbReference type="OrthoDB" id="116380at2759"/>
<dbReference type="PROSITE" id="PS00154">
    <property type="entry name" value="ATPASE_E1_E2"/>
    <property type="match status" value="1"/>
</dbReference>
<keyword evidence="8" id="KW-0406">Ion transport</keyword>
<evidence type="ECO:0000313" key="13">
    <source>
        <dbReference type="EMBL" id="GMH63899.1"/>
    </source>
</evidence>
<evidence type="ECO:0000256" key="11">
    <source>
        <dbReference type="SAM" id="Phobius"/>
    </source>
</evidence>
<dbReference type="InterPro" id="IPR050510">
    <property type="entry name" value="Cation_transp_ATPase_P-type"/>
</dbReference>
<protein>
    <recommendedName>
        <fullName evidence="12">Cation-transporting P-type ATPase N-terminal domain-containing protein</fullName>
    </recommendedName>
</protein>
<dbReference type="FunFam" id="3.40.50.1000:FF:000083">
    <property type="entry name" value="Sodium/potassium-transporting ATPase subunit alpha"/>
    <property type="match status" value="1"/>
</dbReference>
<feature type="transmembrane region" description="Helical" evidence="11">
    <location>
        <begin position="361"/>
        <end position="386"/>
    </location>
</feature>
<keyword evidence="8" id="KW-0813">Transport</keyword>
<dbReference type="Pfam" id="PF13246">
    <property type="entry name" value="Cation_ATPase"/>
    <property type="match status" value="1"/>
</dbReference>
<dbReference type="InterPro" id="IPR023298">
    <property type="entry name" value="ATPase_P-typ_TM_dom_sf"/>
</dbReference>
<dbReference type="SMART" id="SM00831">
    <property type="entry name" value="Cation_ATPase_N"/>
    <property type="match status" value="1"/>
</dbReference>
<comment type="similarity">
    <text evidence="10">Belongs to the cation transport ATPase (P-type) (TC 3.A.3) family.</text>
</comment>
<dbReference type="FunFam" id="1.20.1110.10:FF:000095">
    <property type="entry name" value="Sodium/potassium-transporting ATPase subunit alpha-1"/>
    <property type="match status" value="1"/>
</dbReference>
<sequence length="1425" mass="156818">MRPMSCLREQRERSSLLPELLTWDTVGGLYRDTNCFTRNLRKIVALTKAVNPRYWRRPFLNPPPTMPTKAEIEAEKQKDLKRNVQMNEHKEDLGDMAKRLGTNYDKGLTSAQVLALQEKWGPNQLTPPKETHICIKFILELTDFFSLLLWIGGILCFVGYGLQKSKDNLYLGIVLFFVVMATGIFSFVQNQKSDNLMKSFANMLPPKVLVLRDGEMSFEDAIKMVPGDIVEINAGDLVPADVRILECSDNLVVDNASLTGEAEPQKRKKECTHEDPLETQNLCFFGTQIPEGSCKGVIISTGDHTVMGRIATLAMATDNEQTPINKELENFIHIISGIAMFLGISFLIVNAIRGVNWITNLVFMIGIIVANVPEGLITTVTVCLTLTANRMHTKMVLVKNLEGVETLGSTSCICSDKTGTLTQNIMTVAQLVYGGKDGFSIEDCESSFSKSGASYDVESASFKALCKCATLCNVAVFDEKSKFVTDADNEFVKDASGNRTPIDFFNLREQGDGSTIREVAWKPVGNASEAAMIKFVHPLSEDSDVDKNRALAPAETVIPFNSKNKYQVHVHVDSQYNANGTTTATKPEEILKNNKGNRMVYMKGAPERILARCDKQMVDGKISKMSEEDRKKIDDLNMKLAENGLRVLAFCQAELEYKKYPVGYDYKADPDGYCSPNFPIGDFNQTYDGPDKKHPNSNEGMVYVGMMALIDPPRPAVPPAVSKCKTAGIKVIMVTGDHPVTAQAIAYKVGILWSKTVGDMEKENDRAGLSPGDEGYQDPETAQAIVVPGHKISIDMEEEKWDSILDHPQIVFARTSPQQKLVIVENCQRLGHIVAVTGDGVNDSPALKKADIGVAMGIMGSEVSKNAADMILLDDNFASIVAGVEEGRLIFDNLKKSICYTLTSNIPEISPFISQVMFDIPLPLSTILILGIDLGTDMVPAISMAYETAEADIMKRPPRNAKVDRLVTKKLIHLAYLQIGIMQAMSGFYVYMVVLNDYGYPPHILQGLGGVDYWGLQPLYCRFRGGQYVNVDGVGMDTPAAVITAADVANGVDAKHLGILTSGPTKTHPLWDRGDGGYVIDCEFPVMNFNGVSGGVAYADRSDGANTKTSGQTTITAESIAALGQQGYFHYIPWRGRMSPFWENDWLSWSIDAEEAPGGQFGKDSTDDAFFSYGPVGVWSICLSDSDMSEYSTSKEAAAGEAVDQLDLFTPSNAAGCDSSLNSAGAISGGDGKVRMFKEATFCNGDADQAAGCGTTFDADLNMPNWQTTCGYANIDSDVTYLAGTRETPCANIASRMIQKEALHHAQGSYFISIIVVQWADLLICKTRWLSLRTQGMKNSVMNFGLFFETLLGAWLCYMPGFKDALGTRPIRFTHWLPGIPWSCLIFTYDECRKYLMRTTSPEMVDPASGQVIRMKGWLERNTYY</sequence>
<evidence type="ECO:0000256" key="3">
    <source>
        <dbReference type="ARBA" id="ARBA00022692"/>
    </source>
</evidence>
<dbReference type="InterPro" id="IPR023214">
    <property type="entry name" value="HAD_sf"/>
</dbReference>
<keyword evidence="5" id="KW-0067">ATP-binding</keyword>
<dbReference type="InterPro" id="IPR023299">
    <property type="entry name" value="ATPase_P-typ_cyto_dom_N"/>
</dbReference>
<dbReference type="GO" id="GO:0005391">
    <property type="term" value="F:P-type sodium:potassium-exchanging transporter activity"/>
    <property type="evidence" value="ECO:0007669"/>
    <property type="project" value="TreeGrafter"/>
</dbReference>
<evidence type="ECO:0000313" key="14">
    <source>
        <dbReference type="Proteomes" id="UP001165082"/>
    </source>
</evidence>
<feature type="transmembrane region" description="Helical" evidence="11">
    <location>
        <begin position="331"/>
        <end position="349"/>
    </location>
</feature>
<dbReference type="GO" id="GO:1990573">
    <property type="term" value="P:potassium ion import across plasma membrane"/>
    <property type="evidence" value="ECO:0007669"/>
    <property type="project" value="TreeGrafter"/>
</dbReference>
<dbReference type="Gene3D" id="3.40.1110.10">
    <property type="entry name" value="Calcium-transporting ATPase, cytoplasmic domain N"/>
    <property type="match status" value="1"/>
</dbReference>
<dbReference type="NCBIfam" id="TIGR01494">
    <property type="entry name" value="ATPase_P-type"/>
    <property type="match status" value="2"/>
</dbReference>
<evidence type="ECO:0000256" key="2">
    <source>
        <dbReference type="ARBA" id="ARBA00022475"/>
    </source>
</evidence>
<dbReference type="GO" id="GO:0016887">
    <property type="term" value="F:ATP hydrolysis activity"/>
    <property type="evidence" value="ECO:0007669"/>
    <property type="project" value="InterPro"/>
</dbReference>
<evidence type="ECO:0000256" key="7">
    <source>
        <dbReference type="ARBA" id="ARBA00022989"/>
    </source>
</evidence>
<evidence type="ECO:0000259" key="12">
    <source>
        <dbReference type="SMART" id="SM00831"/>
    </source>
</evidence>
<dbReference type="Pfam" id="PF00122">
    <property type="entry name" value="E1-E2_ATPase"/>
    <property type="match status" value="1"/>
</dbReference>
<evidence type="ECO:0000256" key="5">
    <source>
        <dbReference type="ARBA" id="ARBA00022840"/>
    </source>
</evidence>
<evidence type="ECO:0000256" key="4">
    <source>
        <dbReference type="ARBA" id="ARBA00022741"/>
    </source>
</evidence>
<dbReference type="SUPFAM" id="SSF56784">
    <property type="entry name" value="HAD-like"/>
    <property type="match status" value="1"/>
</dbReference>
<feature type="domain" description="Cation-transporting P-type ATPase N-terminal" evidence="12">
    <location>
        <begin position="87"/>
        <end position="161"/>
    </location>
</feature>
<accession>A0A9W7A0X2</accession>
<comment type="subcellular location">
    <subcellularLocation>
        <location evidence="1">Cell membrane</location>
        <topology evidence="1">Multi-pass membrane protein</topology>
    </subcellularLocation>
</comment>
<dbReference type="SFLD" id="SFLDS00003">
    <property type="entry name" value="Haloacid_Dehalogenase"/>
    <property type="match status" value="1"/>
</dbReference>
<keyword evidence="6" id="KW-1278">Translocase</keyword>
<dbReference type="InterPro" id="IPR008250">
    <property type="entry name" value="ATPase_P-typ_transduc_dom_A_sf"/>
</dbReference>
<feature type="transmembrane region" description="Helical" evidence="11">
    <location>
        <begin position="144"/>
        <end position="163"/>
    </location>
</feature>
<dbReference type="PANTHER" id="PTHR43294">
    <property type="entry name" value="SODIUM/POTASSIUM-TRANSPORTING ATPASE SUBUNIT ALPHA"/>
    <property type="match status" value="1"/>
</dbReference>
<dbReference type="GO" id="GO:0036376">
    <property type="term" value="P:sodium ion export across plasma membrane"/>
    <property type="evidence" value="ECO:0007669"/>
    <property type="project" value="TreeGrafter"/>
</dbReference>
<proteinExistence type="inferred from homology"/>
<dbReference type="InterPro" id="IPR001757">
    <property type="entry name" value="P_typ_ATPase"/>
</dbReference>
<gene>
    <name evidence="13" type="ORF">TrRE_jg9586</name>
</gene>
<dbReference type="GO" id="GO:1902600">
    <property type="term" value="P:proton transmembrane transport"/>
    <property type="evidence" value="ECO:0007669"/>
    <property type="project" value="TreeGrafter"/>
</dbReference>
<dbReference type="GO" id="GO:0005886">
    <property type="term" value="C:plasma membrane"/>
    <property type="evidence" value="ECO:0007669"/>
    <property type="project" value="UniProtKB-SubCell"/>
</dbReference>
<feature type="transmembrane region" description="Helical" evidence="11">
    <location>
        <begin position="169"/>
        <end position="188"/>
    </location>
</feature>
<dbReference type="SFLD" id="SFLDG00002">
    <property type="entry name" value="C1.7:_P-type_atpase_like"/>
    <property type="match status" value="1"/>
</dbReference>
<dbReference type="PRINTS" id="PR00121">
    <property type="entry name" value="NAKATPASE"/>
</dbReference>
<dbReference type="EMBL" id="BRXZ01001156">
    <property type="protein sequence ID" value="GMH63899.1"/>
    <property type="molecule type" value="Genomic_DNA"/>
</dbReference>
<dbReference type="PANTHER" id="PTHR43294:SF21">
    <property type="entry name" value="CATION TRANSPORTING ATPASE"/>
    <property type="match status" value="1"/>
</dbReference>
<dbReference type="SUPFAM" id="SSF81653">
    <property type="entry name" value="Calcium ATPase, transduction domain A"/>
    <property type="match status" value="1"/>
</dbReference>
<dbReference type="InterPro" id="IPR044492">
    <property type="entry name" value="P_typ_ATPase_HD_dom"/>
</dbReference>
<dbReference type="SUPFAM" id="SSF81660">
    <property type="entry name" value="Metal cation-transporting ATPase, ATP-binding domain N"/>
    <property type="match status" value="1"/>
</dbReference>
<dbReference type="InterPro" id="IPR018303">
    <property type="entry name" value="ATPase_P-typ_P_site"/>
</dbReference>
<evidence type="ECO:0000256" key="6">
    <source>
        <dbReference type="ARBA" id="ARBA00022967"/>
    </source>
</evidence>
<dbReference type="InterPro" id="IPR036412">
    <property type="entry name" value="HAD-like_sf"/>
</dbReference>
<dbReference type="SUPFAM" id="SSF81665">
    <property type="entry name" value="Calcium ATPase, transmembrane domain M"/>
    <property type="match status" value="1"/>
</dbReference>
<dbReference type="Pfam" id="PF00689">
    <property type="entry name" value="Cation_ATPase_C"/>
    <property type="match status" value="2"/>
</dbReference>
<feature type="transmembrane region" description="Helical" evidence="11">
    <location>
        <begin position="974"/>
        <end position="994"/>
    </location>
</feature>
<keyword evidence="14" id="KW-1185">Reference proteome</keyword>
<name>A0A9W7A0X2_9STRA</name>
<dbReference type="SFLD" id="SFLDF00027">
    <property type="entry name" value="p-type_atpase"/>
    <property type="match status" value="1"/>
</dbReference>
<dbReference type="GO" id="GO:0005524">
    <property type="term" value="F:ATP binding"/>
    <property type="evidence" value="ECO:0007669"/>
    <property type="project" value="UniProtKB-KW"/>
</dbReference>
<dbReference type="PRINTS" id="PR00119">
    <property type="entry name" value="CATATPASE"/>
</dbReference>
<comment type="caution">
    <text evidence="13">The sequence shown here is derived from an EMBL/GenBank/DDBJ whole genome shotgun (WGS) entry which is preliminary data.</text>
</comment>
<reference evidence="13" key="1">
    <citation type="submission" date="2022-07" db="EMBL/GenBank/DDBJ databases">
        <title>Genome analysis of Parmales, a sister group of diatoms, reveals the evolutionary specialization of diatoms from phago-mixotrophs to photoautotrophs.</title>
        <authorList>
            <person name="Ban H."/>
            <person name="Sato S."/>
            <person name="Yoshikawa S."/>
            <person name="Kazumasa Y."/>
            <person name="Nakamura Y."/>
            <person name="Ichinomiya M."/>
            <person name="Saitoh K."/>
            <person name="Sato N."/>
            <person name="Blanc-Mathieu R."/>
            <person name="Endo H."/>
            <person name="Kuwata A."/>
            <person name="Ogata H."/>
        </authorList>
    </citation>
    <scope>NUCLEOTIDE SEQUENCE</scope>
</reference>
<keyword evidence="2" id="KW-1003">Cell membrane</keyword>
<dbReference type="GO" id="GO:0030007">
    <property type="term" value="P:intracellular potassium ion homeostasis"/>
    <property type="evidence" value="ECO:0007669"/>
    <property type="project" value="TreeGrafter"/>
</dbReference>
<keyword evidence="4" id="KW-0547">Nucleotide-binding</keyword>
<dbReference type="InterPro" id="IPR006068">
    <property type="entry name" value="ATPase_P-typ_cation-transptr_C"/>
</dbReference>
<organism evidence="13 14">
    <name type="scientific">Triparma retinervis</name>
    <dbReference type="NCBI Taxonomy" id="2557542"/>
    <lineage>
        <taxon>Eukaryota</taxon>
        <taxon>Sar</taxon>
        <taxon>Stramenopiles</taxon>
        <taxon>Ochrophyta</taxon>
        <taxon>Bolidophyceae</taxon>
        <taxon>Parmales</taxon>
        <taxon>Triparmaceae</taxon>
        <taxon>Triparma</taxon>
    </lineage>
</organism>
<dbReference type="Pfam" id="PF00690">
    <property type="entry name" value="Cation_ATPase_N"/>
    <property type="match status" value="1"/>
</dbReference>
<keyword evidence="7 11" id="KW-1133">Transmembrane helix</keyword>
<dbReference type="Proteomes" id="UP001165082">
    <property type="component" value="Unassembled WGS sequence"/>
</dbReference>
<dbReference type="Gene3D" id="2.70.150.10">
    <property type="entry name" value="Calcium-transporting ATPase, cytoplasmic transduction domain A"/>
    <property type="match status" value="1"/>
</dbReference>
<evidence type="ECO:0000256" key="9">
    <source>
        <dbReference type="ARBA" id="ARBA00023136"/>
    </source>
</evidence>
<dbReference type="InterPro" id="IPR004014">
    <property type="entry name" value="ATPase_P-typ_cation-transptr_N"/>
</dbReference>